<dbReference type="Gene3D" id="2.30.110.10">
    <property type="entry name" value="Electron Transport, Fmn-binding Protein, Chain A"/>
    <property type="match status" value="1"/>
</dbReference>
<gene>
    <name evidence="3" type="ORF">GCM10022231_07670</name>
</gene>
<proteinExistence type="predicted"/>
<dbReference type="Pfam" id="PF01243">
    <property type="entry name" value="PNPOx_N"/>
    <property type="match status" value="1"/>
</dbReference>
<comment type="caution">
    <text evidence="3">The sequence shown here is derived from an EMBL/GenBank/DDBJ whole genome shotgun (WGS) entry which is preliminary data.</text>
</comment>
<protein>
    <recommendedName>
        <fullName evidence="2">Pyridoxamine 5'-phosphate oxidase N-terminal domain-containing protein</fullName>
    </recommendedName>
</protein>
<evidence type="ECO:0000313" key="4">
    <source>
        <dbReference type="Proteomes" id="UP001418444"/>
    </source>
</evidence>
<accession>A0ABP7NQN8</accession>
<evidence type="ECO:0000259" key="2">
    <source>
        <dbReference type="Pfam" id="PF01243"/>
    </source>
</evidence>
<reference evidence="4" key="1">
    <citation type="journal article" date="2019" name="Int. J. Syst. Evol. Microbiol.">
        <title>The Global Catalogue of Microorganisms (GCM) 10K type strain sequencing project: providing services to taxonomists for standard genome sequencing and annotation.</title>
        <authorList>
            <consortium name="The Broad Institute Genomics Platform"/>
            <consortium name="The Broad Institute Genome Sequencing Center for Infectious Disease"/>
            <person name="Wu L."/>
            <person name="Ma J."/>
        </authorList>
    </citation>
    <scope>NUCLEOTIDE SEQUENCE [LARGE SCALE GENOMIC DNA]</scope>
    <source>
        <strain evidence="4">JCM 16923</strain>
    </source>
</reference>
<name>A0ABP7NQN8_9ACTN</name>
<dbReference type="EMBL" id="BAAAZW010000002">
    <property type="protein sequence ID" value="GAA3952197.1"/>
    <property type="molecule type" value="Genomic_DNA"/>
</dbReference>
<feature type="domain" description="Pyridoxamine 5'-phosphate oxidase N-terminal" evidence="2">
    <location>
        <begin position="29"/>
        <end position="155"/>
    </location>
</feature>
<sequence length="179" mass="18982">MTAGDPDGTARVAAGRDIEDLRGARLIGEAREQLLREQTECTFCFTDEHGAPGAVILSFVWDGRAFWFTSVAGRAQVRALERDPRVCIVVSSAGTGSTGRQMLAQQGRAVVHRDPAACGEQLAALAHRLAPAAPEKFLTLLGSPGRLLIEVEPAATVATHDSRRLPGDGRGGPPRPSVH</sequence>
<dbReference type="Proteomes" id="UP001418444">
    <property type="component" value="Unassembled WGS sequence"/>
</dbReference>
<evidence type="ECO:0000256" key="1">
    <source>
        <dbReference type="SAM" id="MobiDB-lite"/>
    </source>
</evidence>
<keyword evidence="4" id="KW-1185">Reference proteome</keyword>
<feature type="region of interest" description="Disordered" evidence="1">
    <location>
        <begin position="159"/>
        <end position="179"/>
    </location>
</feature>
<organism evidence="3 4">
    <name type="scientific">Gordonia caeni</name>
    <dbReference type="NCBI Taxonomy" id="1007097"/>
    <lineage>
        <taxon>Bacteria</taxon>
        <taxon>Bacillati</taxon>
        <taxon>Actinomycetota</taxon>
        <taxon>Actinomycetes</taxon>
        <taxon>Mycobacteriales</taxon>
        <taxon>Gordoniaceae</taxon>
        <taxon>Gordonia</taxon>
    </lineage>
</organism>
<dbReference type="InterPro" id="IPR011576">
    <property type="entry name" value="Pyridox_Oxase_N"/>
</dbReference>
<dbReference type="RefSeq" id="WP_344780784.1">
    <property type="nucleotide sequence ID" value="NZ_BAAAZW010000002.1"/>
</dbReference>
<dbReference type="SUPFAM" id="SSF50475">
    <property type="entry name" value="FMN-binding split barrel"/>
    <property type="match status" value="1"/>
</dbReference>
<evidence type="ECO:0000313" key="3">
    <source>
        <dbReference type="EMBL" id="GAA3952197.1"/>
    </source>
</evidence>
<dbReference type="InterPro" id="IPR012349">
    <property type="entry name" value="Split_barrel_FMN-bd"/>
</dbReference>